<evidence type="ECO:0000259" key="3">
    <source>
        <dbReference type="Pfam" id="PF00501"/>
    </source>
</evidence>
<dbReference type="InterPro" id="IPR000873">
    <property type="entry name" value="AMP-dep_synth/lig_dom"/>
</dbReference>
<dbReference type="InterPro" id="IPR040097">
    <property type="entry name" value="FAAL/FAAC"/>
</dbReference>
<dbReference type="InterPro" id="IPR045851">
    <property type="entry name" value="AMP-bd_C_sf"/>
</dbReference>
<gene>
    <name evidence="5" type="ORF">NIES46_24040</name>
</gene>
<evidence type="ECO:0000256" key="2">
    <source>
        <dbReference type="ARBA" id="ARBA00022598"/>
    </source>
</evidence>
<keyword evidence="6" id="KW-1185">Reference proteome</keyword>
<evidence type="ECO:0000256" key="1">
    <source>
        <dbReference type="ARBA" id="ARBA00006432"/>
    </source>
</evidence>
<comment type="similarity">
    <text evidence="1">Belongs to the ATP-dependent AMP-binding enzyme family.</text>
</comment>
<dbReference type="Gene3D" id="3.40.50.12780">
    <property type="entry name" value="N-terminal domain of ligase-like"/>
    <property type="match status" value="1"/>
</dbReference>
<organism evidence="5 6">
    <name type="scientific">Limnospira platensis NIES-46</name>
    <dbReference type="NCBI Taxonomy" id="1236695"/>
    <lineage>
        <taxon>Bacteria</taxon>
        <taxon>Bacillati</taxon>
        <taxon>Cyanobacteriota</taxon>
        <taxon>Cyanophyceae</taxon>
        <taxon>Oscillatoriophycideae</taxon>
        <taxon>Oscillatoriales</taxon>
        <taxon>Sirenicapillariaceae</taxon>
        <taxon>Limnospira</taxon>
    </lineage>
</organism>
<reference evidence="5 6" key="1">
    <citation type="journal article" date="2019" name="J Genomics">
        <title>The Draft Genome of a Hydrogen-producing Cyanobacterium, Arthrospira platensis NIES-46.</title>
        <authorList>
            <person name="Suzuki S."/>
            <person name="Yamaguchi H."/>
            <person name="Kawachi M."/>
        </authorList>
    </citation>
    <scope>NUCLEOTIDE SEQUENCE [LARGE SCALE GENOMIC DNA]</scope>
    <source>
        <strain evidence="5 6">NIES-46</strain>
    </source>
</reference>
<keyword evidence="2" id="KW-0436">Ligase</keyword>
<dbReference type="Pfam" id="PF24919">
    <property type="entry name" value="Mug62"/>
    <property type="match status" value="1"/>
</dbReference>
<dbReference type="EMBL" id="BIMW01000094">
    <property type="protein sequence ID" value="GCE94349.1"/>
    <property type="molecule type" value="Genomic_DNA"/>
</dbReference>
<dbReference type="InterPro" id="IPR056881">
    <property type="entry name" value="Mug62_dom"/>
</dbReference>
<feature type="domain" description="AMP-dependent synthetase/ligase" evidence="3">
    <location>
        <begin position="21"/>
        <end position="416"/>
    </location>
</feature>
<evidence type="ECO:0000313" key="6">
    <source>
        <dbReference type="Proteomes" id="UP000326169"/>
    </source>
</evidence>
<evidence type="ECO:0000313" key="5">
    <source>
        <dbReference type="EMBL" id="GCE94349.1"/>
    </source>
</evidence>
<dbReference type="Pfam" id="PF00501">
    <property type="entry name" value="AMP-binding"/>
    <property type="match status" value="1"/>
</dbReference>
<dbReference type="SUPFAM" id="SSF56801">
    <property type="entry name" value="Acetyl-CoA synthetase-like"/>
    <property type="match status" value="1"/>
</dbReference>
<feature type="domain" description="Meiotically up-regulated gene 62 protein-like alpha-beta" evidence="4">
    <location>
        <begin position="466"/>
        <end position="590"/>
    </location>
</feature>
<sequence>MTAFQHPFDAATLMEILKGRAIHQPDKVAYKFLVDGETETISLTYQKLDRICRAIAAHLQSISERGERALLLYQPGLDYITAFFGCLYAGIVPIPAYPPRPNRSLSRIMGILEDADSHLALTTESVLPSLQRQFGEVWELQKLNWVATDQIGESWSDRYEAVSIDPESLAFLQYTSGSTATPKGVMISHENLMHNSGWIYEKFGHNKDSIGMIWLPPYHDMGLIGGIIQPLYGGFPVVLMSPLMFLQRPIRWLEAISRHGATTSGGSNFAYDLCVRRVTPDQIETLDLSSWDLAFNGAEPISHEVLEKFARTFASCGFNAQAFYPCYGMAEATLIVSGGDKTQLPTLKTIQASSLEQHQAIATNGHTDNTRTVVGCGSSLEDQAIAIVDPSTGIPCEPGQVGEIWVSGPSIAQGYWNRPSETESIFSQYLATTGEGPFLRTGDLGFIENGELFITGRLKDVIIINGRNHYPQDIEWTVEQSHPLIRPSCAAGFSVDIGGEERLVVIAEVERYYWKRQSSPSRETSRGVSREESFSTKDLIQSIRRAVSQNHDLQVYTTLLLKPGSIPKTSSGKIQRHACRAGFLAGTLEVVED</sequence>
<comment type="caution">
    <text evidence="5">The sequence shown here is derived from an EMBL/GenBank/DDBJ whole genome shotgun (WGS) entry which is preliminary data.</text>
</comment>
<evidence type="ECO:0000259" key="4">
    <source>
        <dbReference type="Pfam" id="PF24919"/>
    </source>
</evidence>
<dbReference type="CDD" id="cd05931">
    <property type="entry name" value="FAAL"/>
    <property type="match status" value="1"/>
</dbReference>
<name>A0A5M3TAC2_LIMPL</name>
<dbReference type="PANTHER" id="PTHR22754:SF32">
    <property type="entry name" value="DISCO-INTERACTING PROTEIN 2"/>
    <property type="match status" value="1"/>
</dbReference>
<dbReference type="Proteomes" id="UP000326169">
    <property type="component" value="Unassembled WGS sequence"/>
</dbReference>
<dbReference type="Gene3D" id="3.30.300.30">
    <property type="match status" value="1"/>
</dbReference>
<dbReference type="RefSeq" id="WP_043468110.1">
    <property type="nucleotide sequence ID" value="NZ_BIMW01000094.1"/>
</dbReference>
<dbReference type="InterPro" id="IPR042099">
    <property type="entry name" value="ANL_N_sf"/>
</dbReference>
<accession>A0A5M3TAC2</accession>
<dbReference type="PANTHER" id="PTHR22754">
    <property type="entry name" value="DISCO-INTERACTING PROTEIN 2 DIP2 -RELATED"/>
    <property type="match status" value="1"/>
</dbReference>
<proteinExistence type="inferred from homology"/>
<dbReference type="GeneID" id="301683249"/>
<protein>
    <submittedName>
        <fullName evidence="5">Acyl-CoA synthase</fullName>
    </submittedName>
</protein>